<dbReference type="CDD" id="cd00063">
    <property type="entry name" value="FN3"/>
    <property type="match status" value="5"/>
</dbReference>
<dbReference type="GO" id="GO:0003677">
    <property type="term" value="F:DNA binding"/>
    <property type="evidence" value="ECO:0007669"/>
    <property type="project" value="UniProtKB-KW"/>
</dbReference>
<evidence type="ECO:0000256" key="12">
    <source>
        <dbReference type="SAM" id="MobiDB-lite"/>
    </source>
</evidence>
<dbReference type="PROSITE" id="PS51293">
    <property type="entry name" value="SANT"/>
    <property type="match status" value="1"/>
</dbReference>
<feature type="compositionally biased region" description="Basic and acidic residues" evidence="12">
    <location>
        <begin position="246"/>
        <end position="267"/>
    </location>
</feature>
<keyword evidence="3" id="KW-0677">Repeat</keyword>
<evidence type="ECO:0000256" key="7">
    <source>
        <dbReference type="ARBA" id="ARBA00023125"/>
    </source>
</evidence>
<keyword evidence="13" id="KW-0675">Receptor</keyword>
<evidence type="ECO:0000256" key="11">
    <source>
        <dbReference type="SAM" id="Coils"/>
    </source>
</evidence>
<feature type="region of interest" description="Disordered" evidence="12">
    <location>
        <begin position="74"/>
        <end position="267"/>
    </location>
</feature>
<dbReference type="InterPro" id="IPR013806">
    <property type="entry name" value="Kringle-like"/>
</dbReference>
<keyword evidence="8" id="KW-1015">Disulfide bond</keyword>
<dbReference type="PANTHER" id="PTHR13992">
    <property type="entry name" value="NUCLEAR RECEPTOR CO-REPRESSOR RELATED NCOR"/>
    <property type="match status" value="1"/>
</dbReference>
<dbReference type="SUPFAM" id="SSF49899">
    <property type="entry name" value="Concanavalin A-like lectins/glucanases"/>
    <property type="match status" value="1"/>
</dbReference>
<dbReference type="Gene3D" id="2.10.10.10">
    <property type="entry name" value="Fibronectin, type II, collagen-binding"/>
    <property type="match status" value="1"/>
</dbReference>
<dbReference type="GO" id="GO:0000785">
    <property type="term" value="C:chromatin"/>
    <property type="evidence" value="ECO:0007669"/>
    <property type="project" value="TreeGrafter"/>
</dbReference>
<dbReference type="PROSITE" id="PS51092">
    <property type="entry name" value="FN2_2"/>
    <property type="match status" value="1"/>
</dbReference>
<dbReference type="SUPFAM" id="SSF57440">
    <property type="entry name" value="Kringle-like"/>
    <property type="match status" value="1"/>
</dbReference>
<feature type="compositionally biased region" description="Low complexity" evidence="12">
    <location>
        <begin position="213"/>
        <end position="225"/>
    </location>
</feature>
<keyword evidence="5" id="KW-0862">Zinc</keyword>
<dbReference type="InterPro" id="IPR017884">
    <property type="entry name" value="SANT_dom"/>
</dbReference>
<dbReference type="PROSITE" id="PS50853">
    <property type="entry name" value="FN3"/>
    <property type="match status" value="5"/>
</dbReference>
<dbReference type="SMART" id="SM00717">
    <property type="entry name" value="SANT"/>
    <property type="match status" value="1"/>
</dbReference>
<feature type="region of interest" description="Disordered" evidence="12">
    <location>
        <begin position="306"/>
        <end position="326"/>
    </location>
</feature>
<dbReference type="InterPro" id="IPR013320">
    <property type="entry name" value="ConA-like_dom_sf"/>
</dbReference>
<dbReference type="GO" id="GO:0032991">
    <property type="term" value="C:protein-containing complex"/>
    <property type="evidence" value="ECO:0007669"/>
    <property type="project" value="UniProtKB-ARBA"/>
</dbReference>
<dbReference type="Gene3D" id="2.60.40.10">
    <property type="entry name" value="Immunoglobulins"/>
    <property type="match status" value="5"/>
</dbReference>
<feature type="compositionally biased region" description="Polar residues" evidence="12">
    <location>
        <begin position="92"/>
        <end position="121"/>
    </location>
</feature>
<gene>
    <name evidence="13" type="ORF">PACLA_8A049289</name>
</gene>
<dbReference type="GO" id="GO:0005654">
    <property type="term" value="C:nucleoplasm"/>
    <property type="evidence" value="ECO:0007669"/>
    <property type="project" value="UniProtKB-ARBA"/>
</dbReference>
<dbReference type="EMBL" id="CACRXK020002734">
    <property type="protein sequence ID" value="CAB3995811.1"/>
    <property type="molecule type" value="Genomic_DNA"/>
</dbReference>
<dbReference type="Gene3D" id="1.20.5.430">
    <property type="match status" value="1"/>
</dbReference>
<evidence type="ECO:0000256" key="9">
    <source>
        <dbReference type="ARBA" id="ARBA00023242"/>
    </source>
</evidence>
<evidence type="ECO:0000256" key="8">
    <source>
        <dbReference type="ARBA" id="ARBA00023157"/>
    </source>
</evidence>
<evidence type="ECO:0000256" key="10">
    <source>
        <dbReference type="PROSITE-ProRule" id="PRU00479"/>
    </source>
</evidence>
<keyword evidence="2" id="KW-0479">Metal-binding</keyword>
<dbReference type="InterPro" id="IPR001005">
    <property type="entry name" value="SANT/Myb"/>
</dbReference>
<keyword evidence="6 11" id="KW-0175">Coiled coil</keyword>
<evidence type="ECO:0000313" key="13">
    <source>
        <dbReference type="EMBL" id="CAB3995811.1"/>
    </source>
</evidence>
<evidence type="ECO:0000256" key="4">
    <source>
        <dbReference type="ARBA" id="ARBA00022771"/>
    </source>
</evidence>
<feature type="compositionally biased region" description="Low complexity" evidence="12">
    <location>
        <begin position="130"/>
        <end position="143"/>
    </location>
</feature>
<evidence type="ECO:0000256" key="6">
    <source>
        <dbReference type="ARBA" id="ARBA00023054"/>
    </source>
</evidence>
<evidence type="ECO:0000256" key="5">
    <source>
        <dbReference type="ARBA" id="ARBA00022833"/>
    </source>
</evidence>
<accession>A0A6S7HKN3</accession>
<feature type="compositionally biased region" description="Basic and acidic residues" evidence="12">
    <location>
        <begin position="312"/>
        <end position="326"/>
    </location>
</feature>
<keyword evidence="7" id="KW-0238">DNA-binding</keyword>
<dbReference type="InterPro" id="IPR031557">
    <property type="entry name" value="N-CoR_GPS2_interact"/>
</dbReference>
<dbReference type="Pfam" id="PF00041">
    <property type="entry name" value="fn3"/>
    <property type="match status" value="3"/>
</dbReference>
<dbReference type="PANTHER" id="PTHR13992:SF39">
    <property type="entry name" value="SMRTER, ISOFORM G"/>
    <property type="match status" value="1"/>
</dbReference>
<dbReference type="InterPro" id="IPR036943">
    <property type="entry name" value="FN_type2_sf"/>
</dbReference>
<dbReference type="GO" id="GO:0006357">
    <property type="term" value="P:regulation of transcription by RNA polymerase II"/>
    <property type="evidence" value="ECO:0007669"/>
    <property type="project" value="TreeGrafter"/>
</dbReference>
<comment type="caution">
    <text evidence="13">The sequence shown here is derived from an EMBL/GenBank/DDBJ whole genome shotgun (WGS) entry which is preliminary data.</text>
</comment>
<dbReference type="InterPro" id="IPR003961">
    <property type="entry name" value="FN3_dom"/>
</dbReference>
<organism evidence="13 14">
    <name type="scientific">Paramuricea clavata</name>
    <name type="common">Red gorgonian</name>
    <name type="synonym">Violescent sea-whip</name>
    <dbReference type="NCBI Taxonomy" id="317549"/>
    <lineage>
        <taxon>Eukaryota</taxon>
        <taxon>Metazoa</taxon>
        <taxon>Cnidaria</taxon>
        <taxon>Anthozoa</taxon>
        <taxon>Octocorallia</taxon>
        <taxon>Malacalcyonacea</taxon>
        <taxon>Plexauridae</taxon>
        <taxon>Paramuricea</taxon>
    </lineage>
</organism>
<keyword evidence="14" id="KW-1185">Reference proteome</keyword>
<dbReference type="Gene3D" id="1.10.10.60">
    <property type="entry name" value="Homeodomain-like"/>
    <property type="match status" value="1"/>
</dbReference>
<dbReference type="InterPro" id="IPR051571">
    <property type="entry name" value="N-CoR_corepressor"/>
</dbReference>
<feature type="compositionally biased region" description="Basic and acidic residues" evidence="12">
    <location>
        <begin position="75"/>
        <end position="85"/>
    </location>
</feature>
<dbReference type="SUPFAM" id="SSF46689">
    <property type="entry name" value="Homeodomain-like"/>
    <property type="match status" value="1"/>
</dbReference>
<feature type="compositionally biased region" description="Polar residues" evidence="12">
    <location>
        <begin position="40"/>
        <end position="50"/>
    </location>
</feature>
<dbReference type="InterPro" id="IPR013783">
    <property type="entry name" value="Ig-like_fold"/>
</dbReference>
<sequence length="1927" mass="219161">MSKGHPYRYEQGPYDRHRPRYGQQDGRRDIGSPYKRQRRSSSSGNDFTTFSYEDCHQEVGLGNFNDFSAINREAILPRDRRRDSKPPSSQSISTLTVQTSRANSGNKSASKISPLSVNISPTGHAPNKPLTSSLSTSGSLLSSFQHSDRQPTHRPYGSQPTSPYKPAGSSLASLYGPRVESSQSTGHTIPGAYHVSKPSQPTGLLMQASPSDVNTSYATSSTVTSVKDDVYQPKVEAVSPTNSEAEVEKASDEPSKEEDNKSKTNELLKQMEKVDKEIAEVEKKICDLEEKQKTLEYELSQDALLEEEEEKENEKVKQENGIEEKSEVEVIPSEPKEKTLIERIYEENRKKAAAAHEIFAKIGIPSSTTLPLYNQPSDLPFYEENRKKARAVQLKLVKYFQRKRKDKQIKQRALLEQYKVLYKKWIEKVEKLENNQKRKNKESRVRDFYEKIFPEIKRHREQTERFSRIGSRNWGMSARSDAEYEEILRDLEEKEKHEKHMRQLAVDVPPLLDEDQRRVKYINRNGLIKDLKVYVEQRKMLNIWTEKEKEIFKEKYIEAPKDFECIAKFIPNKSVKDCVLYYYRTKRTGNFKKLAKKQTLKRKRLPNSTGKDDLSKSKILKPRQMVFAGVVGDGYKSDIAVGAVSLMDDRNCSFTPSYAVPGASCDPACVGRSKCDNVTGKCLCLDEKFVGEECQNKLLESIYQDAFHYWSFDDPENITDLKTGVGATIIMAPVSHERGPVNLAFLTKPAENSGLRLGEIKYPCLRDPSICPEGLTITAWVKGGDPRNRELFFRTNSGERLGVALASYRDKSTLWYAVKGTKHGCSLYHFFPSYGTWMFVSAIWTIQPDSSGKLVFYLIDAMGVKKQEKICPEDVSSFEPSLDTMDTVVQKTFGGFSIDELAVWNATLTEDRIIEMYNLVTRNLSNYISWNFELESYNWSRALVDSEDPEHKSATDELNLLIGKYINGTSVKRIWEEFGTDKCIYAGSVRNGIATWREDVIFYCNDSRFQSKNEYFNLKLDVKNGGVEVNLNNIKLGSVSTEGQNTARGGFFGTKKGSSCTVKTTTGTCCALPFVFRGALYETCTTIEYGTKLWCSTTSNYVGQWGDCVIDQAPQIENSNDVTVKEFSLEANQGTNFTFQDCDMTHSGPTGREGEYRLRGTETFTSTSHCMAIYNRPVLSRRYRIEARFRQEHGKQENGYEHSHMGFLFKYKNRDNYIIIIVRCHKLVDRCFTFIHREHGTDQYINGNCIGGFPEARVWHTLTIHVDVDNIETYLDGSLLLKTTRPFSPQPSNVGAVVWYDLEITASFKEFRVEEYFVPISSFLNTRTFQLPFIEDIVDSHEMKLMLGEQVPSVDNYAVSADFRYTTGDFGLCYNVNNETDFEFVYYRRNRVLFAEVTQSVMTTSWKQNEIVQKGIENSAFVLISKSSVKVPTHIPYNVSSTAINSTALNISWHWSPDYDVTGVFQGFKLLYRSLEDPVESWEEKVIYGQEFQNVSVVILNGLRKSVEYYLKVVAFSLVGDGWPSKEILNSTLDDIPEMINLNATVHNVDLQSVLVEWDLLPKYYWNGPEPSYVVLFQDIARDIKISVQVPPGTTQLNHTQLRHFTNYSVSLMALNRVGPSSPTKAGVIKTLEHVPAVYPSNFSVTALNTRTLTVSWSNIDEDLWQGMPLGYVIYCNHSNDQRNFTVTFSTQGIVITNLTGFTFYDLTMAGYTRKGLGPKHPMVTVRTPEDVPDMINLNARVQNVDLQSVLVEWDLLPRYYWNGPEPSYVVLFQDIARDINISVQIPPGAVQLNYTQLKHFTNYSVSLMALNRVGASSPTEAGVIKTLEHVPAVYPSNFSVTALNTSALTVSWSHIDEDLWQGVPLGYVIYCNHSNDQRNFSVMLSSEEIMITNLTVFAFYDLTMAGYTRKGLGPKYPMVTVRTHEE</sequence>
<name>A0A6S7HKN3_PARCT</name>
<dbReference type="FunFam" id="1.10.10.60:FF:000012">
    <property type="entry name" value="Metastasis-associated 1 family, member 3"/>
    <property type="match status" value="1"/>
</dbReference>
<protein>
    <submittedName>
        <fullName evidence="13">Nuclear receptor corepressor 1</fullName>
    </submittedName>
</protein>
<dbReference type="Pfam" id="PF00040">
    <property type="entry name" value="fn2"/>
    <property type="match status" value="1"/>
</dbReference>
<dbReference type="InterPro" id="IPR000562">
    <property type="entry name" value="FN_type2_dom"/>
</dbReference>
<keyword evidence="4" id="KW-0863">Zinc-finger</keyword>
<dbReference type="SMART" id="SM00059">
    <property type="entry name" value="FN2"/>
    <property type="match status" value="1"/>
</dbReference>
<dbReference type="Proteomes" id="UP001152795">
    <property type="component" value="Unassembled WGS sequence"/>
</dbReference>
<dbReference type="Gene3D" id="2.60.120.560">
    <property type="entry name" value="Exo-inulinase, domain 1"/>
    <property type="match status" value="1"/>
</dbReference>
<dbReference type="InterPro" id="IPR009057">
    <property type="entry name" value="Homeodomain-like_sf"/>
</dbReference>
<keyword evidence="9" id="KW-0539">Nucleus</keyword>
<dbReference type="GO" id="GO:0008270">
    <property type="term" value="F:zinc ion binding"/>
    <property type="evidence" value="ECO:0007669"/>
    <property type="project" value="UniProtKB-KW"/>
</dbReference>
<dbReference type="SUPFAM" id="SSF49265">
    <property type="entry name" value="Fibronectin type III"/>
    <property type="match status" value="3"/>
</dbReference>
<dbReference type="SMART" id="SM00060">
    <property type="entry name" value="FN3"/>
    <property type="match status" value="5"/>
</dbReference>
<dbReference type="Pfam" id="PF00249">
    <property type="entry name" value="Myb_DNA-binding"/>
    <property type="match status" value="1"/>
</dbReference>
<evidence type="ECO:0000256" key="2">
    <source>
        <dbReference type="ARBA" id="ARBA00022723"/>
    </source>
</evidence>
<feature type="non-terminal residue" evidence="13">
    <location>
        <position position="1"/>
    </location>
</feature>
<comment type="similarity">
    <text evidence="1">Belongs to the N-CoR nuclear receptor corepressors family.</text>
</comment>
<dbReference type="InterPro" id="IPR036116">
    <property type="entry name" value="FN3_sf"/>
</dbReference>
<dbReference type="CDD" id="cd00062">
    <property type="entry name" value="FN2"/>
    <property type="match status" value="1"/>
</dbReference>
<reference evidence="13" key="1">
    <citation type="submission" date="2020-04" db="EMBL/GenBank/DDBJ databases">
        <authorList>
            <person name="Alioto T."/>
            <person name="Alioto T."/>
            <person name="Gomez Garrido J."/>
        </authorList>
    </citation>
    <scope>NUCLEOTIDE SEQUENCE</scope>
    <source>
        <strain evidence="13">A484AB</strain>
    </source>
</reference>
<evidence type="ECO:0000313" key="14">
    <source>
        <dbReference type="Proteomes" id="UP001152795"/>
    </source>
</evidence>
<dbReference type="Gene3D" id="2.60.120.200">
    <property type="match status" value="1"/>
</dbReference>
<dbReference type="Pfam" id="PF15784">
    <property type="entry name" value="GPS2_interact"/>
    <property type="match status" value="1"/>
</dbReference>
<feature type="coiled-coil region" evidence="11">
    <location>
        <begin position="415"/>
        <end position="442"/>
    </location>
</feature>
<comment type="caution">
    <text evidence="10">Lacks conserved residue(s) required for the propagation of feature annotation.</text>
</comment>
<evidence type="ECO:0000256" key="1">
    <source>
        <dbReference type="ARBA" id="ARBA00010097"/>
    </source>
</evidence>
<dbReference type="OrthoDB" id="5973091at2759"/>
<feature type="compositionally biased region" description="Polar residues" evidence="12">
    <location>
        <begin position="197"/>
        <end position="212"/>
    </location>
</feature>
<evidence type="ECO:0000256" key="3">
    <source>
        <dbReference type="ARBA" id="ARBA00022737"/>
    </source>
</evidence>
<proteinExistence type="inferred from homology"/>
<feature type="region of interest" description="Disordered" evidence="12">
    <location>
        <begin position="1"/>
        <end position="50"/>
    </location>
</feature>